<dbReference type="EC" id="3.6.1.57" evidence="1"/>
<evidence type="ECO:0000313" key="1">
    <source>
        <dbReference type="EMBL" id="QCT93888.1"/>
    </source>
</evidence>
<accession>A0ABX5V6I8</accession>
<organism evidence="1 2">
    <name type="scientific">Caminibacter mediatlanticus TB-2</name>
    <dbReference type="NCBI Taxonomy" id="391592"/>
    <lineage>
        <taxon>Bacteria</taxon>
        <taxon>Pseudomonadati</taxon>
        <taxon>Campylobacterota</taxon>
        <taxon>Epsilonproteobacteria</taxon>
        <taxon>Nautiliales</taxon>
        <taxon>Nautiliaceae</taxon>
        <taxon>Caminibacter</taxon>
    </lineage>
</organism>
<gene>
    <name evidence="1" type="primary">pseG</name>
    <name evidence="1" type="ORF">FE773_01435</name>
</gene>
<dbReference type="NCBIfam" id="TIGR03590">
    <property type="entry name" value="PseG"/>
    <property type="match status" value="1"/>
</dbReference>
<evidence type="ECO:0000313" key="2">
    <source>
        <dbReference type="Proteomes" id="UP000306825"/>
    </source>
</evidence>
<dbReference type="EMBL" id="CP040463">
    <property type="protein sequence ID" value="QCT93888.1"/>
    <property type="molecule type" value="Genomic_DNA"/>
</dbReference>
<proteinExistence type="predicted"/>
<dbReference type="RefSeq" id="WP_138322858.1">
    <property type="nucleotide sequence ID" value="NZ_CP040463.1"/>
</dbReference>
<reference evidence="1 2" key="1">
    <citation type="submission" date="2019-05" db="EMBL/GenBank/DDBJ databases">
        <title>A comparative analysis of the Nautiliaceae.</title>
        <authorList>
            <person name="Grosche A."/>
            <person name="Smedile F."/>
            <person name="Vetriani C."/>
        </authorList>
    </citation>
    <scope>NUCLEOTIDE SEQUENCE [LARGE SCALE GENOMIC DNA]</scope>
    <source>
        <strain evidence="1 2">TB-2</strain>
    </source>
</reference>
<name>A0ABX5V6I8_9BACT</name>
<sequence length="282" mass="33393">MIILRVDFSSQIGLGHFKRLMVLMENEKWKMKNMIIVCKECIESLSPYPIIKIKNENEFFEKVKELKPKEVIVDNYNFTYEDEKNFKTLFPNIKLICFDDLCMPHYCDEIINHNLYAKKQKYKNLPTFTKVKIIKPLIRKEFKLAKKRHFQKEGIFLSLGGSDAKNLTLKILKILKPLRIKVNLYTTSANKSLEKLKKFTFLNRWVKLHIDEDVAIGMAKSKFGIITPSVISYEAIYMNLPFIAIKVADNQKYITKFLKEKRYIVLNEKEIIKVKELLWKLL</sequence>
<keyword evidence="1" id="KW-0378">Hydrolase</keyword>
<dbReference type="Proteomes" id="UP000306825">
    <property type="component" value="Chromosome"/>
</dbReference>
<protein>
    <submittedName>
        <fullName evidence="1">UDP-2,4-diacetamido-2,4, 6-trideoxy-beta-L-altropyranose hydrolase</fullName>
        <ecNumber evidence="1">3.6.1.57</ecNumber>
    </submittedName>
</protein>
<dbReference type="Gene3D" id="3.40.50.11190">
    <property type="match status" value="1"/>
</dbReference>
<dbReference type="GO" id="GO:0016787">
    <property type="term" value="F:hydrolase activity"/>
    <property type="evidence" value="ECO:0007669"/>
    <property type="project" value="UniProtKB-KW"/>
</dbReference>
<dbReference type="InterPro" id="IPR020023">
    <property type="entry name" value="PseG"/>
</dbReference>
<keyword evidence="2" id="KW-1185">Reference proteome</keyword>
<dbReference type="Gene3D" id="3.40.50.2000">
    <property type="entry name" value="Glycogen Phosphorylase B"/>
    <property type="match status" value="1"/>
</dbReference>